<dbReference type="EMBL" id="MFKF01000275">
    <property type="protein sequence ID" value="OGG47081.1"/>
    <property type="molecule type" value="Genomic_DNA"/>
</dbReference>
<dbReference type="Gene3D" id="2.40.160.60">
    <property type="entry name" value="Outer membrane protein transport protein (OMPP1/FadL/TodX)"/>
    <property type="match status" value="1"/>
</dbReference>
<feature type="domain" description="Transglutaminase-like" evidence="4">
    <location>
        <begin position="444"/>
        <end position="530"/>
    </location>
</feature>
<dbReference type="Gene3D" id="1.25.40.10">
    <property type="entry name" value="Tetratricopeptide repeat domain"/>
    <property type="match status" value="2"/>
</dbReference>
<dbReference type="Pfam" id="PF13432">
    <property type="entry name" value="TPR_16"/>
    <property type="match status" value="2"/>
</dbReference>
<evidence type="ECO:0000256" key="3">
    <source>
        <dbReference type="PROSITE-ProRule" id="PRU00339"/>
    </source>
</evidence>
<sequence length="902" mass="99591">MTILFFAVPISASAKGVQPSTSAGARSTAMGGAFTAVADDANAILLNPSGLPLLQRQELSFSYANRFGLIQNSYAAYVLPIFDNHALGFDWRRDSFSDPELGFSENVLNLSYGYRIHPRINFGVGVKRISQSLDLDRNTLRSASGIGFDASLLLSPARRLRIGAVVQDIGGTSVKYNQRSDRIASTSVRGGIALQPVDGATLAADLDRRTARLGAEYQIAAPLSLRAGTQKDVGKSAAGWLYTLGFGLRYRFMRLDYAYERHPDLPATHHMAMAMAYNPALVSIKNALVRPSPVFKSFYRQYEEGDFIDVELKNAAPSPLPVTVSIDVPTLTKTPHEETVVLPPQTTQRYSFRLTFPPDLLTSEGAGYDNLVQPTVKVSYTRDRATKVTTRKLDNVYVLGKNKMSWSDPARVAAFVTPEDEAVDRFARQTIAAYNTLLTEKFGHNNIGKAAVIFDAVGAHGIRYQQDRATPYEKIAGDDSVFDTIAYPSELLTSKIGDCDDCTVLYASLLSNLNIETALLDVNDPEFGHVYMMFDSGISQNRVADHFLDDKEFVNWEGRIWLPVETTLFGQSFYDAWRNGVEEYHKRKARGFIREISFSEAAKTYRPGVVKPADIPPPDRAAVDRLLDRDVAVFDARVDQLALGTGVSLDVSEGLYDAGAAYLRMNHLEKALDMFDRALEKDPNLADAYNAKGVVLTRRRRYDEALQLYRKALSLNPSDAGIRLNIALAYHLQGRQDEASQEYQRVLETDREMAGQIASLFGKGAFVPSPTGSVDVVKQTAADNAYGEGASYLQLNALDKAMAAFDRAIGLNPDLADAHNAKGVILTHRRQYDEAAALYQRAIALAPGNAGFRWNLVVLYHLQGKRAEAEAEYRKVVEIDKAYEGRADFLRESPAKEGIGRE</sequence>
<dbReference type="SMART" id="SM00028">
    <property type="entry name" value="TPR"/>
    <property type="match status" value="6"/>
</dbReference>
<dbReference type="PROSITE" id="PS50293">
    <property type="entry name" value="TPR_REGION"/>
    <property type="match status" value="2"/>
</dbReference>
<dbReference type="Gene3D" id="3.10.620.30">
    <property type="match status" value="1"/>
</dbReference>
<reference evidence="5 6" key="1">
    <citation type="journal article" date="2016" name="Nat. Commun.">
        <title>Thousands of microbial genomes shed light on interconnected biogeochemical processes in an aquifer system.</title>
        <authorList>
            <person name="Anantharaman K."/>
            <person name="Brown C.T."/>
            <person name="Hug L.A."/>
            <person name="Sharon I."/>
            <person name="Castelle C.J."/>
            <person name="Probst A.J."/>
            <person name="Thomas B.C."/>
            <person name="Singh A."/>
            <person name="Wilkins M.J."/>
            <person name="Karaoz U."/>
            <person name="Brodie E.L."/>
            <person name="Williams K.H."/>
            <person name="Hubbard S.S."/>
            <person name="Banfield J.F."/>
        </authorList>
    </citation>
    <scope>NUCLEOTIDE SEQUENCE [LARGE SCALE GENOMIC DNA]</scope>
    <source>
        <strain evidence="6">RIFCSPLOWO2_12_FULL_64_10</strain>
    </source>
</reference>
<evidence type="ECO:0000259" key="4">
    <source>
        <dbReference type="Pfam" id="PF04473"/>
    </source>
</evidence>
<dbReference type="SUPFAM" id="SSF48452">
    <property type="entry name" value="TPR-like"/>
    <property type="match status" value="2"/>
</dbReference>
<dbReference type="PROSITE" id="PS50005">
    <property type="entry name" value="TPR"/>
    <property type="match status" value="4"/>
</dbReference>
<feature type="repeat" description="TPR" evidence="3">
    <location>
        <begin position="686"/>
        <end position="719"/>
    </location>
</feature>
<evidence type="ECO:0000256" key="2">
    <source>
        <dbReference type="ARBA" id="ARBA00022803"/>
    </source>
</evidence>
<keyword evidence="1" id="KW-0677">Repeat</keyword>
<dbReference type="InterPro" id="IPR051685">
    <property type="entry name" value="Ycf3/AcsC/BcsC/TPR_MFPF"/>
</dbReference>
<protein>
    <recommendedName>
        <fullName evidence="4">Transglutaminase-like domain-containing protein</fullName>
    </recommendedName>
</protein>
<feature type="repeat" description="TPR" evidence="3">
    <location>
        <begin position="782"/>
        <end position="815"/>
    </location>
</feature>
<dbReference type="Proteomes" id="UP000178606">
    <property type="component" value="Unassembled WGS sequence"/>
</dbReference>
<dbReference type="AlphaFoldDB" id="A0A1F6CDJ2"/>
<evidence type="ECO:0000313" key="6">
    <source>
        <dbReference type="Proteomes" id="UP000178606"/>
    </source>
</evidence>
<feature type="repeat" description="TPR" evidence="3">
    <location>
        <begin position="816"/>
        <end position="849"/>
    </location>
</feature>
<evidence type="ECO:0000313" key="5">
    <source>
        <dbReference type="EMBL" id="OGG47081.1"/>
    </source>
</evidence>
<dbReference type="PANTHER" id="PTHR44943:SF8">
    <property type="entry name" value="TPR REPEAT-CONTAINING PROTEIN MJ0263"/>
    <property type="match status" value="1"/>
</dbReference>
<dbReference type="InterPro" id="IPR011990">
    <property type="entry name" value="TPR-like_helical_dom_sf"/>
</dbReference>
<dbReference type="Pfam" id="PF04473">
    <property type="entry name" value="DUF553"/>
    <property type="match status" value="1"/>
</dbReference>
<accession>A0A1F6CDJ2</accession>
<comment type="caution">
    <text evidence="5">The sequence shown here is derived from an EMBL/GenBank/DDBJ whole genome shotgun (WGS) entry which is preliminary data.</text>
</comment>
<dbReference type="SUPFAM" id="SSF56935">
    <property type="entry name" value="Porins"/>
    <property type="match status" value="1"/>
</dbReference>
<dbReference type="PANTHER" id="PTHR44943">
    <property type="entry name" value="CELLULOSE SYNTHASE OPERON PROTEIN C"/>
    <property type="match status" value="1"/>
</dbReference>
<organism evidence="5 6">
    <name type="scientific">Handelsmanbacteria sp. (strain RIFCSPLOWO2_12_FULL_64_10)</name>
    <dbReference type="NCBI Taxonomy" id="1817868"/>
    <lineage>
        <taxon>Bacteria</taxon>
        <taxon>Candidatus Handelsmaniibacteriota</taxon>
    </lineage>
</organism>
<gene>
    <name evidence="5" type="ORF">A3F84_13985</name>
</gene>
<dbReference type="InterPro" id="IPR019734">
    <property type="entry name" value="TPR_rpt"/>
</dbReference>
<proteinExistence type="predicted"/>
<name>A0A1F6CDJ2_HANXR</name>
<keyword evidence="2 3" id="KW-0802">TPR repeat</keyword>
<evidence type="ECO:0000256" key="1">
    <source>
        <dbReference type="ARBA" id="ARBA00022737"/>
    </source>
</evidence>
<dbReference type="Pfam" id="PF13181">
    <property type="entry name" value="TPR_8"/>
    <property type="match status" value="2"/>
</dbReference>
<dbReference type="InterPro" id="IPR007562">
    <property type="entry name" value="Transglutaminase-like_domain"/>
</dbReference>
<feature type="repeat" description="TPR" evidence="3">
    <location>
        <begin position="652"/>
        <end position="685"/>
    </location>
</feature>